<dbReference type="GO" id="GO:0004470">
    <property type="term" value="F:malic enzyme activity"/>
    <property type="evidence" value="ECO:0007669"/>
    <property type="project" value="InterPro"/>
</dbReference>
<feature type="active site" description="Proton donor" evidence="5">
    <location>
        <position position="38"/>
    </location>
</feature>
<feature type="active site" description="Proton acceptor" evidence="5">
    <location>
        <position position="93"/>
    </location>
</feature>
<dbReference type="Gene3D" id="3.40.50.720">
    <property type="entry name" value="NAD(P)-binding Rossmann-like Domain"/>
    <property type="match status" value="1"/>
</dbReference>
<comment type="similarity">
    <text evidence="2">Belongs to the malic enzymes family.</text>
</comment>
<dbReference type="GO" id="GO:0016616">
    <property type="term" value="F:oxidoreductase activity, acting on the CH-OH group of donors, NAD or NADP as acceptor"/>
    <property type="evidence" value="ECO:0007669"/>
    <property type="project" value="InterPro"/>
</dbReference>
<proteinExistence type="inferred from homology"/>
<dbReference type="PANTHER" id="PTHR43237">
    <property type="entry name" value="NADP-DEPENDENT MALIC ENZYME"/>
    <property type="match status" value="1"/>
</dbReference>
<feature type="domain" description="Malic enzyme N-terminal" evidence="9">
    <location>
        <begin position="17"/>
        <end position="150"/>
    </location>
</feature>
<dbReference type="InterPro" id="IPR045213">
    <property type="entry name" value="Malic_NAD-bd_bact_type"/>
</dbReference>
<protein>
    <submittedName>
        <fullName evidence="10">NADP-dependent malic enzyme</fullName>
    </submittedName>
</protein>
<dbReference type="GO" id="GO:0051287">
    <property type="term" value="F:NAD binding"/>
    <property type="evidence" value="ECO:0007669"/>
    <property type="project" value="InterPro"/>
</dbReference>
<dbReference type="FunFam" id="3.40.50.10380:FF:000003">
    <property type="entry name" value="NADP-dependent malic enzyme"/>
    <property type="match status" value="1"/>
</dbReference>
<keyword evidence="4" id="KW-0560">Oxidoreductase</keyword>
<dbReference type="Gene3D" id="3.40.50.10380">
    <property type="entry name" value="Malic enzyme, N-terminal domain"/>
    <property type="match status" value="1"/>
</dbReference>
<feature type="domain" description="Malic enzyme NAD-binding" evidence="8">
    <location>
        <begin position="162"/>
        <end position="382"/>
    </location>
</feature>
<dbReference type="PATRIC" id="fig|1618995.3.peg.163"/>
<dbReference type="InterPro" id="IPR015884">
    <property type="entry name" value="Malic_enzyme_CS"/>
</dbReference>
<keyword evidence="3 7" id="KW-0479">Metal-binding</keyword>
<dbReference type="CDD" id="cd05311">
    <property type="entry name" value="NAD_bind_2_malic_enz"/>
    <property type="match status" value="1"/>
</dbReference>
<feature type="binding site" evidence="6">
    <location>
        <position position="317"/>
    </location>
    <ligand>
        <name>(S)-malate</name>
        <dbReference type="ChEBI" id="CHEBI:15589"/>
    </ligand>
</feature>
<dbReference type="Pfam" id="PF00390">
    <property type="entry name" value="malic"/>
    <property type="match status" value="1"/>
</dbReference>
<dbReference type="SMART" id="SM00919">
    <property type="entry name" value="Malic_M"/>
    <property type="match status" value="1"/>
</dbReference>
<organism evidence="10 11">
    <name type="scientific">Candidatus Uhrbacteria bacterium GW2011_GWF2_39_13</name>
    <dbReference type="NCBI Taxonomy" id="1618995"/>
    <lineage>
        <taxon>Bacteria</taxon>
        <taxon>Candidatus Uhriibacteriota</taxon>
    </lineage>
</organism>
<dbReference type="PROSITE" id="PS00331">
    <property type="entry name" value="MALIC_ENZYMES"/>
    <property type="match status" value="1"/>
</dbReference>
<dbReference type="InterPro" id="IPR001891">
    <property type="entry name" value="Malic_OxRdtase"/>
</dbReference>
<comment type="cofactor">
    <cofactor evidence="7">
        <name>Mg(2+)</name>
        <dbReference type="ChEBI" id="CHEBI:18420"/>
    </cofactor>
    <cofactor evidence="7">
        <name>Mn(2+)</name>
        <dbReference type="ChEBI" id="CHEBI:29035"/>
    </cofactor>
    <text evidence="7">Divalent metal cations. Prefers magnesium or manganese.</text>
</comment>
<dbReference type="SUPFAM" id="SSF51735">
    <property type="entry name" value="NAD(P)-binding Rossmann-fold domains"/>
    <property type="match status" value="1"/>
</dbReference>
<dbReference type="Pfam" id="PF03949">
    <property type="entry name" value="Malic_M"/>
    <property type="match status" value="1"/>
</dbReference>
<dbReference type="PIRSF" id="PIRSF000106">
    <property type="entry name" value="ME"/>
    <property type="match status" value="1"/>
</dbReference>
<feature type="binding site" evidence="7">
    <location>
        <position position="135"/>
    </location>
    <ligand>
        <name>a divalent metal cation</name>
        <dbReference type="ChEBI" id="CHEBI:60240"/>
    </ligand>
</feature>
<comment type="cofactor">
    <cofactor evidence="1">
        <name>Mn(2+)</name>
        <dbReference type="ChEBI" id="CHEBI:29035"/>
    </cofactor>
</comment>
<dbReference type="PANTHER" id="PTHR43237:SF4">
    <property type="entry name" value="NADP-DEPENDENT MALIC ENZYME"/>
    <property type="match status" value="1"/>
</dbReference>
<dbReference type="InterPro" id="IPR012301">
    <property type="entry name" value="Malic_N_dom"/>
</dbReference>
<sequence length="382" mass="40381">MIMNYNEKSLELHKQKRGKLEVISTVPLETREDLSVAYTPGVAAACLAIAKDKNLAQELTMKGHMVAVVTDGSAVLGLGNIGALAGLPVMEGKAILFKKFAGIDAFPICLDTQDVDEIVETVKRIAPGFGGINLEDIAAPACFEVERRLIEDLDIPVMHDDQHGTAVVVLAGLLNALEVVEKKMEEISVVISGAGAGGMGIAHLLFEAGLKRLVMLDSKGIISPGRERMNVYKEELAARINPQGRTGTLVDALKGTDVFIGVSQPNLVTRQMVQTMAPKAILFALANPVPEIMPEEALAGGALVVATGRSDFPNQVNNVLAFPGIFKGVLEGGLKKITPKMRVAAAHALAHMVAHPTPEKIMPSPFDPGVAQTVAEAVKAAA</sequence>
<dbReference type="InterPro" id="IPR046346">
    <property type="entry name" value="Aminoacid_DH-like_N_sf"/>
</dbReference>
<dbReference type="GO" id="GO:0046872">
    <property type="term" value="F:metal ion binding"/>
    <property type="evidence" value="ECO:0007669"/>
    <property type="project" value="UniProtKB-KW"/>
</dbReference>
<dbReference type="InterPro" id="IPR036291">
    <property type="entry name" value="NAD(P)-bd_dom_sf"/>
</dbReference>
<evidence type="ECO:0000256" key="5">
    <source>
        <dbReference type="PIRSR" id="PIRSR000106-1"/>
    </source>
</evidence>
<evidence type="ECO:0000313" key="10">
    <source>
        <dbReference type="EMBL" id="KKR04815.1"/>
    </source>
</evidence>
<evidence type="ECO:0000313" key="11">
    <source>
        <dbReference type="Proteomes" id="UP000033935"/>
    </source>
</evidence>
<feature type="binding site" evidence="6">
    <location>
        <position position="287"/>
    </location>
    <ligand>
        <name>(S)-malate</name>
        <dbReference type="ChEBI" id="CHEBI:15589"/>
    </ligand>
</feature>
<evidence type="ECO:0000256" key="6">
    <source>
        <dbReference type="PIRSR" id="PIRSR000106-2"/>
    </source>
</evidence>
<comment type="caution">
    <text evidence="10">The sequence shown here is derived from an EMBL/GenBank/DDBJ whole genome shotgun (WGS) entry which is preliminary data.</text>
</comment>
<evidence type="ECO:0000256" key="4">
    <source>
        <dbReference type="ARBA" id="ARBA00023002"/>
    </source>
</evidence>
<evidence type="ECO:0000256" key="2">
    <source>
        <dbReference type="ARBA" id="ARBA00008785"/>
    </source>
</evidence>
<dbReference type="Proteomes" id="UP000033935">
    <property type="component" value="Unassembled WGS sequence"/>
</dbReference>
<dbReference type="SUPFAM" id="SSF53223">
    <property type="entry name" value="Aminoacid dehydrogenase-like, N-terminal domain"/>
    <property type="match status" value="1"/>
</dbReference>
<dbReference type="EMBL" id="LBWG01000003">
    <property type="protein sequence ID" value="KKR04815.1"/>
    <property type="molecule type" value="Genomic_DNA"/>
</dbReference>
<evidence type="ECO:0000256" key="1">
    <source>
        <dbReference type="ARBA" id="ARBA00001936"/>
    </source>
</evidence>
<dbReference type="AlphaFoldDB" id="A0A0G0Q326"/>
<dbReference type="InterPro" id="IPR012302">
    <property type="entry name" value="Malic_NAD-bd"/>
</dbReference>
<accession>A0A0G0Q326</accession>
<feature type="binding site" evidence="7">
    <location>
        <position position="136"/>
    </location>
    <ligand>
        <name>a divalent metal cation</name>
        <dbReference type="ChEBI" id="CHEBI:60240"/>
    </ligand>
</feature>
<evidence type="ECO:0000256" key="3">
    <source>
        <dbReference type="ARBA" id="ARBA00022723"/>
    </source>
</evidence>
<dbReference type="SMART" id="SM01274">
    <property type="entry name" value="malic"/>
    <property type="match status" value="1"/>
</dbReference>
<reference evidence="10 11" key="1">
    <citation type="journal article" date="2015" name="Nature">
        <title>rRNA introns, odd ribosomes, and small enigmatic genomes across a large radiation of phyla.</title>
        <authorList>
            <person name="Brown C.T."/>
            <person name="Hug L.A."/>
            <person name="Thomas B.C."/>
            <person name="Sharon I."/>
            <person name="Castelle C.J."/>
            <person name="Singh A."/>
            <person name="Wilkins M.J."/>
            <person name="Williams K.H."/>
            <person name="Banfield J.F."/>
        </authorList>
    </citation>
    <scope>NUCLEOTIDE SEQUENCE [LARGE SCALE GENOMIC DNA]</scope>
</reference>
<feature type="binding site" evidence="7">
    <location>
        <position position="161"/>
    </location>
    <ligand>
        <name>a divalent metal cation</name>
        <dbReference type="ChEBI" id="CHEBI:60240"/>
    </ligand>
</feature>
<dbReference type="InterPro" id="IPR037062">
    <property type="entry name" value="Malic_N_dom_sf"/>
</dbReference>
<evidence type="ECO:0000256" key="7">
    <source>
        <dbReference type="PIRSR" id="PIRSR000106-3"/>
    </source>
</evidence>
<evidence type="ECO:0000259" key="9">
    <source>
        <dbReference type="SMART" id="SM01274"/>
    </source>
</evidence>
<evidence type="ECO:0000259" key="8">
    <source>
        <dbReference type="SMART" id="SM00919"/>
    </source>
</evidence>
<dbReference type="InterPro" id="IPR051674">
    <property type="entry name" value="Malate_Decarboxylase"/>
</dbReference>
<name>A0A0G0Q326_9BACT</name>
<gene>
    <name evidence="10" type="ORF">UT30_C0003G0004</name>
</gene>